<dbReference type="Pfam" id="PF03945">
    <property type="entry name" value="Endotoxin_N"/>
    <property type="match status" value="1"/>
</dbReference>
<dbReference type="EMBL" id="QTTY01000056">
    <property type="protein sequence ID" value="REF15048.1"/>
    <property type="molecule type" value="Genomic_DNA"/>
</dbReference>
<dbReference type="CDD" id="cd23445">
    <property type="entry name" value="beta-trefoil_Ricin_HA17-like"/>
    <property type="match status" value="1"/>
</dbReference>
<dbReference type="InterPro" id="IPR005639">
    <property type="entry name" value="Pest_crys_dom_I"/>
</dbReference>
<evidence type="ECO:0000256" key="5">
    <source>
        <dbReference type="ARBA" id="ARBA00029653"/>
    </source>
</evidence>
<dbReference type="SUPFAM" id="SSF56849">
    <property type="entry name" value="delta-Endotoxin (insectocide), N-terminal domain"/>
    <property type="match status" value="1"/>
</dbReference>
<dbReference type="RefSeq" id="WP_113937226.1">
    <property type="nucleotide sequence ID" value="NZ_QTTY01000056.1"/>
</dbReference>
<dbReference type="Proteomes" id="UP000256530">
    <property type="component" value="Unassembled WGS sequence"/>
</dbReference>
<dbReference type="Pfam" id="PF14200">
    <property type="entry name" value="RicinB_lectin_2"/>
    <property type="match status" value="1"/>
</dbReference>
<evidence type="ECO:0000256" key="2">
    <source>
        <dbReference type="ARBA" id="ARBA00022656"/>
    </source>
</evidence>
<organism evidence="9 10">
    <name type="scientific">Bacillus mycoides</name>
    <dbReference type="NCBI Taxonomy" id="1405"/>
    <lineage>
        <taxon>Bacteria</taxon>
        <taxon>Bacillati</taxon>
        <taxon>Bacillota</taxon>
        <taxon>Bacilli</taxon>
        <taxon>Bacillales</taxon>
        <taxon>Bacillaceae</taxon>
        <taxon>Bacillus</taxon>
        <taxon>Bacillus cereus group</taxon>
    </lineage>
</organism>
<accession>A0A3D9TSA1</accession>
<dbReference type="SUPFAM" id="SSF50370">
    <property type="entry name" value="Ricin B-like lectins"/>
    <property type="match status" value="1"/>
</dbReference>
<protein>
    <recommendedName>
        <fullName evidence="5">Crystaline entomocidal protoxin</fullName>
    </recommendedName>
</protein>
<sequence length="543" mass="61587">MKYKDRKDAKRKYKQAILTTVATMTLGVSTLGPTASAFAAEGDNISVINHVETKTENSKLLENKWMNKFNAEMTNLKSVGKFTGTTMSEIYKFANKGPEQFNDTLRAITIASTDLIPYGGMFIAPLISAIWPETNGIQSQLNALREDLTKLVTNEIDNEQLNFLNSEFKTLIDLQTDLEHAINADNSQNTDENTKNQRGAWANGIEQSFRRLLDHTSSDKHKITNLPIYTKVALAHLLFLDSLNNKAVSSKMNITEQSLKELYTKDGVKTLANDYVLHIMKTYYDAPQIKKIKQVPEFHFNPDDAENQKKDLKDRLSKVEAENSQWQMNIASAGGFGSVENKEYKFKKAILEDAISSYEFVEKLYNTTVGDPMIKELVEGSGDPRIKELAKDSSEVFVADGPYKIVYSKANKVVNFGSDGIEHPVIGDFHYGKNRERQWWEFKYDADKKAYQIINRADGRVLAYNTTPNADDTALVTENQHKPEHYWILEDAGAGNVLLVNYENKNKVLDVYDEKTDDGSRVYVRDKLNNSNAQKFKLEFLNI</sequence>
<keyword evidence="7" id="KW-0732">Signal</keyword>
<keyword evidence="2" id="KW-0800">Toxin</keyword>
<comment type="similarity">
    <text evidence="1">Belongs to the delta endotoxin family.</text>
</comment>
<feature type="signal peptide" evidence="7">
    <location>
        <begin position="1"/>
        <end position="39"/>
    </location>
</feature>
<dbReference type="PROSITE" id="PS50231">
    <property type="entry name" value="RICIN_B_LECTIN"/>
    <property type="match status" value="1"/>
</dbReference>
<dbReference type="GO" id="GO:0001907">
    <property type="term" value="P:symbiont-mediated killing of host cell"/>
    <property type="evidence" value="ECO:0007669"/>
    <property type="project" value="InterPro"/>
</dbReference>
<dbReference type="InterPro" id="IPR000772">
    <property type="entry name" value="Ricin_B_lectin"/>
</dbReference>
<evidence type="ECO:0000256" key="1">
    <source>
        <dbReference type="ARBA" id="ARBA00007819"/>
    </source>
</evidence>
<evidence type="ECO:0000313" key="9">
    <source>
        <dbReference type="EMBL" id="REF15048.1"/>
    </source>
</evidence>
<dbReference type="Gene3D" id="1.20.190.10">
    <property type="entry name" value="Pesticidal crystal protein, N-terminal domain"/>
    <property type="match status" value="1"/>
</dbReference>
<dbReference type="AlphaFoldDB" id="A0A3D9TSA1"/>
<dbReference type="SMART" id="SM00458">
    <property type="entry name" value="RICIN"/>
    <property type="match status" value="1"/>
</dbReference>
<keyword evidence="9" id="KW-0430">Lectin</keyword>
<dbReference type="Gene3D" id="2.80.10.50">
    <property type="match status" value="1"/>
</dbReference>
<evidence type="ECO:0000256" key="3">
    <source>
        <dbReference type="ARBA" id="ARBA00022969"/>
    </source>
</evidence>
<feature type="coiled-coil region" evidence="6">
    <location>
        <begin position="302"/>
        <end position="329"/>
    </location>
</feature>
<dbReference type="GO" id="GO:0030246">
    <property type="term" value="F:carbohydrate binding"/>
    <property type="evidence" value="ECO:0007669"/>
    <property type="project" value="UniProtKB-KW"/>
</dbReference>
<keyword evidence="4" id="KW-0843">Virulence</keyword>
<reference evidence="9 10" key="1">
    <citation type="submission" date="2018-08" db="EMBL/GenBank/DDBJ databases">
        <title>Freshwater and sediment microbial communities from various areas in North America, analyzing microbe dynamics in response to fracking.</title>
        <authorList>
            <person name="Lamendella R."/>
        </authorList>
    </citation>
    <scope>NUCLEOTIDE SEQUENCE [LARGE SCALE GENOMIC DNA]</scope>
    <source>
        <strain evidence="9 10">DB-1</strain>
    </source>
</reference>
<gene>
    <name evidence="9" type="ORF">DET55_1562</name>
</gene>
<dbReference type="InterPro" id="IPR036716">
    <property type="entry name" value="Pest_crys_N_sf"/>
</dbReference>
<evidence type="ECO:0000256" key="4">
    <source>
        <dbReference type="ARBA" id="ARBA00023026"/>
    </source>
</evidence>
<feature type="chain" id="PRO_5017780862" description="Crystaline entomocidal protoxin" evidence="7">
    <location>
        <begin position="40"/>
        <end position="543"/>
    </location>
</feature>
<keyword evidence="3" id="KW-0749">Sporulation</keyword>
<comment type="caution">
    <text evidence="9">The sequence shown here is derived from an EMBL/GenBank/DDBJ whole genome shotgun (WGS) entry which is preliminary data.</text>
</comment>
<proteinExistence type="inferred from homology"/>
<evidence type="ECO:0000256" key="7">
    <source>
        <dbReference type="SAM" id="SignalP"/>
    </source>
</evidence>
<evidence type="ECO:0000259" key="8">
    <source>
        <dbReference type="SMART" id="SM00458"/>
    </source>
</evidence>
<keyword evidence="6" id="KW-0175">Coiled coil</keyword>
<dbReference type="GO" id="GO:0090729">
    <property type="term" value="F:toxin activity"/>
    <property type="evidence" value="ECO:0007669"/>
    <property type="project" value="UniProtKB-KW"/>
</dbReference>
<dbReference type="GO" id="GO:0030435">
    <property type="term" value="P:sporulation resulting in formation of a cellular spore"/>
    <property type="evidence" value="ECO:0007669"/>
    <property type="project" value="UniProtKB-KW"/>
</dbReference>
<evidence type="ECO:0000313" key="10">
    <source>
        <dbReference type="Proteomes" id="UP000256530"/>
    </source>
</evidence>
<name>A0A3D9TSA1_BACMY</name>
<evidence type="ECO:0000256" key="6">
    <source>
        <dbReference type="SAM" id="Coils"/>
    </source>
</evidence>
<dbReference type="InterPro" id="IPR035992">
    <property type="entry name" value="Ricin_B-like_lectins"/>
</dbReference>
<feature type="domain" description="Ricin B lectin" evidence="8">
    <location>
        <begin position="401"/>
        <end position="539"/>
    </location>
</feature>